<protein>
    <submittedName>
        <fullName evidence="4">Ca-activated chloride channel family protein</fullName>
    </submittedName>
</protein>
<dbReference type="PANTHER" id="PTHR22550:SF14">
    <property type="entry name" value="VWFA DOMAIN-CONTAINING PROTEIN"/>
    <property type="match status" value="1"/>
</dbReference>
<keyword evidence="2" id="KW-0812">Transmembrane</keyword>
<evidence type="ECO:0000259" key="3">
    <source>
        <dbReference type="PROSITE" id="PS50234"/>
    </source>
</evidence>
<feature type="domain" description="VWFA" evidence="3">
    <location>
        <begin position="92"/>
        <end position="284"/>
    </location>
</feature>
<feature type="compositionally biased region" description="Low complexity" evidence="1">
    <location>
        <begin position="484"/>
        <end position="500"/>
    </location>
</feature>
<dbReference type="Proteomes" id="UP000295729">
    <property type="component" value="Unassembled WGS sequence"/>
</dbReference>
<feature type="compositionally biased region" description="Polar residues" evidence="1">
    <location>
        <begin position="474"/>
        <end position="483"/>
    </location>
</feature>
<dbReference type="SUPFAM" id="SSF53300">
    <property type="entry name" value="vWA-like"/>
    <property type="match status" value="1"/>
</dbReference>
<dbReference type="OrthoDB" id="9807628at2"/>
<evidence type="ECO:0000313" key="5">
    <source>
        <dbReference type="Proteomes" id="UP000295729"/>
    </source>
</evidence>
<dbReference type="AlphaFoldDB" id="A0A4R6XBT8"/>
<name>A0A4R6XBT8_9GAMM</name>
<comment type="caution">
    <text evidence="4">The sequence shown here is derived from an EMBL/GenBank/DDBJ whole genome shotgun (WGS) entry which is preliminary data.</text>
</comment>
<sequence>MTLFDVLHFNRPIWLLLIPIVCFGYLLFSLQPQSSLLKRKVAAHLLPFLTESIPSAKYINWLGLFAVSCFVIGISGISFSKTNSELYVAQNKTVFIVDQSLSMYATDVRPNRLTRSKQIIRDILQADIEGEIALIAFAGDAYTISPFTQDKQTLIHFLVALDPLIMPLYGSHLKSGIEQALELVSNDANKPRHFIILTDDLANEDEAALQEANKLGVQLDVIAVGTPEGGTMQLPEGQILKHNGITALAKTPITAIEQATEAANGRFYQHTIDDTDLQSLLDTQSTNSAKRSNLSGQTWQEQGHYFAIPLVLWLLWQFRQGWLCLMLLFIMSSPPSSYASPLEWFKTPDQKGQQAFDQGRWDEAAKLFEQPLWKAASQYANQDYPQTVETLQNVATTASDYYNLGNALALSNDLEGAKTAYETSLSLRSDFPEAKENLDYIKQQLKKTSPQEQSDNSSQQSNNEGQTQQSEQNGASKNADSETNNSQQKQDNSQQKQDNSPVTDTSNEEQNALLNERQIEQQQALDQWLRQIQDDPGDLIKRKLWYLHQERRHENRFNQEEGQQPW</sequence>
<feature type="compositionally biased region" description="Low complexity" evidence="1">
    <location>
        <begin position="450"/>
        <end position="473"/>
    </location>
</feature>
<evidence type="ECO:0000256" key="1">
    <source>
        <dbReference type="SAM" id="MobiDB-lite"/>
    </source>
</evidence>
<feature type="transmembrane region" description="Helical" evidence="2">
    <location>
        <begin position="12"/>
        <end position="30"/>
    </location>
</feature>
<dbReference type="SMART" id="SM00028">
    <property type="entry name" value="TPR"/>
    <property type="match status" value="1"/>
</dbReference>
<dbReference type="Gene3D" id="3.40.50.410">
    <property type="entry name" value="von Willebrand factor, type A domain"/>
    <property type="match status" value="1"/>
</dbReference>
<dbReference type="InterPro" id="IPR050768">
    <property type="entry name" value="UPF0353/GerABKA_families"/>
</dbReference>
<dbReference type="RefSeq" id="WP_133560183.1">
    <property type="nucleotide sequence ID" value="NZ_SNZA01000001.1"/>
</dbReference>
<dbReference type="InterPro" id="IPR002035">
    <property type="entry name" value="VWF_A"/>
</dbReference>
<dbReference type="InterPro" id="IPR019734">
    <property type="entry name" value="TPR_rpt"/>
</dbReference>
<proteinExistence type="predicted"/>
<dbReference type="Gene3D" id="1.25.40.10">
    <property type="entry name" value="Tetratricopeptide repeat domain"/>
    <property type="match status" value="1"/>
</dbReference>
<feature type="transmembrane region" description="Helical" evidence="2">
    <location>
        <begin position="58"/>
        <end position="79"/>
    </location>
</feature>
<dbReference type="InterPro" id="IPR011990">
    <property type="entry name" value="TPR-like_helical_dom_sf"/>
</dbReference>
<dbReference type="SMART" id="SM00327">
    <property type="entry name" value="VWA"/>
    <property type="match status" value="1"/>
</dbReference>
<feature type="region of interest" description="Disordered" evidence="1">
    <location>
        <begin position="446"/>
        <end position="508"/>
    </location>
</feature>
<dbReference type="PANTHER" id="PTHR22550">
    <property type="entry name" value="SPORE GERMINATION PROTEIN"/>
    <property type="match status" value="1"/>
</dbReference>
<evidence type="ECO:0000313" key="4">
    <source>
        <dbReference type="EMBL" id="TDR15579.1"/>
    </source>
</evidence>
<dbReference type="Pfam" id="PF13519">
    <property type="entry name" value="VWA_2"/>
    <property type="match status" value="1"/>
</dbReference>
<dbReference type="PROSITE" id="PS50234">
    <property type="entry name" value="VWFA"/>
    <property type="match status" value="1"/>
</dbReference>
<keyword evidence="2" id="KW-0472">Membrane</keyword>
<dbReference type="SUPFAM" id="SSF48452">
    <property type="entry name" value="TPR-like"/>
    <property type="match status" value="1"/>
</dbReference>
<dbReference type="EMBL" id="SNZA01000001">
    <property type="protein sequence ID" value="TDR15579.1"/>
    <property type="molecule type" value="Genomic_DNA"/>
</dbReference>
<organism evidence="4 5">
    <name type="scientific">Marinomonas communis</name>
    <dbReference type="NCBI Taxonomy" id="28254"/>
    <lineage>
        <taxon>Bacteria</taxon>
        <taxon>Pseudomonadati</taxon>
        <taxon>Pseudomonadota</taxon>
        <taxon>Gammaproteobacteria</taxon>
        <taxon>Oceanospirillales</taxon>
        <taxon>Oceanospirillaceae</taxon>
        <taxon>Marinomonas</taxon>
    </lineage>
</organism>
<keyword evidence="5" id="KW-1185">Reference proteome</keyword>
<dbReference type="InterPro" id="IPR036465">
    <property type="entry name" value="vWFA_dom_sf"/>
</dbReference>
<reference evidence="4 5" key="1">
    <citation type="submission" date="2019-03" db="EMBL/GenBank/DDBJ databases">
        <title>Genomic Encyclopedia of Type Strains, Phase IV (KMG-IV): sequencing the most valuable type-strain genomes for metagenomic binning, comparative biology and taxonomic classification.</title>
        <authorList>
            <person name="Goeker M."/>
        </authorList>
    </citation>
    <scope>NUCLEOTIDE SEQUENCE [LARGE SCALE GENOMIC DNA]</scope>
    <source>
        <strain evidence="4 5">DSM 5604</strain>
    </source>
</reference>
<keyword evidence="2" id="KW-1133">Transmembrane helix</keyword>
<gene>
    <name evidence="4" type="ORF">C8D85_0951</name>
</gene>
<evidence type="ECO:0000256" key="2">
    <source>
        <dbReference type="SAM" id="Phobius"/>
    </source>
</evidence>
<accession>A0A4R6XBT8</accession>